<dbReference type="SMART" id="SM00325">
    <property type="entry name" value="RhoGEF"/>
    <property type="match status" value="1"/>
</dbReference>
<dbReference type="GO" id="GO:0031267">
    <property type="term" value="F:small GTPase binding"/>
    <property type="evidence" value="ECO:0007669"/>
    <property type="project" value="TreeGrafter"/>
</dbReference>
<dbReference type="Proteomes" id="UP000478052">
    <property type="component" value="Unassembled WGS sequence"/>
</dbReference>
<evidence type="ECO:0000313" key="3">
    <source>
        <dbReference type="EMBL" id="KAF0766893.1"/>
    </source>
</evidence>
<feature type="domain" description="PH" evidence="1">
    <location>
        <begin position="252"/>
        <end position="346"/>
    </location>
</feature>
<comment type="caution">
    <text evidence="3">The sequence shown here is derived from an EMBL/GenBank/DDBJ whole genome shotgun (WGS) entry which is preliminary data.</text>
</comment>
<dbReference type="SMART" id="SM00233">
    <property type="entry name" value="PH"/>
    <property type="match status" value="1"/>
</dbReference>
<proteinExistence type="predicted"/>
<protein>
    <submittedName>
        <fullName evidence="3">Pleckstriny domain-containing family G member 1-like</fullName>
    </submittedName>
</protein>
<dbReference type="PANTHER" id="PTHR45924">
    <property type="entry name" value="FI17866P1"/>
    <property type="match status" value="1"/>
</dbReference>
<evidence type="ECO:0000259" key="1">
    <source>
        <dbReference type="PROSITE" id="PS50003"/>
    </source>
</evidence>
<dbReference type="InterPro" id="IPR055251">
    <property type="entry name" value="SOS1_NGEF_PH"/>
</dbReference>
<dbReference type="InterPro" id="IPR001849">
    <property type="entry name" value="PH_domain"/>
</dbReference>
<dbReference type="PANTHER" id="PTHR45924:SF2">
    <property type="entry name" value="FI17866P1"/>
    <property type="match status" value="1"/>
</dbReference>
<dbReference type="PROSITE" id="PS50003">
    <property type="entry name" value="PH_DOMAIN"/>
    <property type="match status" value="1"/>
</dbReference>
<dbReference type="PROSITE" id="PS50010">
    <property type="entry name" value="DH_2"/>
    <property type="match status" value="1"/>
</dbReference>
<reference evidence="3 4" key="1">
    <citation type="submission" date="2019-08" db="EMBL/GenBank/DDBJ databases">
        <title>Whole genome of Aphis craccivora.</title>
        <authorList>
            <person name="Voronova N.V."/>
            <person name="Shulinski R.S."/>
            <person name="Bandarenka Y.V."/>
            <person name="Zhorov D.G."/>
            <person name="Warner D."/>
        </authorList>
    </citation>
    <scope>NUCLEOTIDE SEQUENCE [LARGE SCALE GENOMIC DNA]</scope>
    <source>
        <strain evidence="3">180601</strain>
        <tissue evidence="3">Whole Body</tissue>
    </source>
</reference>
<dbReference type="SUPFAM" id="SSF50729">
    <property type="entry name" value="PH domain-like"/>
    <property type="match status" value="1"/>
</dbReference>
<dbReference type="InterPro" id="IPR011993">
    <property type="entry name" value="PH-like_dom_sf"/>
</dbReference>
<dbReference type="Pfam" id="PF00621">
    <property type="entry name" value="RhoGEF"/>
    <property type="match status" value="1"/>
</dbReference>
<accession>A0A6G0Z805</accession>
<name>A0A6G0Z805_APHCR</name>
<dbReference type="Gene3D" id="2.30.29.30">
    <property type="entry name" value="Pleckstrin-homology domain (PH domain)/Phosphotyrosine-binding domain (PTB)"/>
    <property type="match status" value="1"/>
</dbReference>
<dbReference type="InterPro" id="IPR000219">
    <property type="entry name" value="DH_dom"/>
</dbReference>
<dbReference type="EMBL" id="VUJU01001083">
    <property type="protein sequence ID" value="KAF0766893.1"/>
    <property type="molecule type" value="Genomic_DNA"/>
</dbReference>
<dbReference type="AlphaFoldDB" id="A0A6G0Z805"/>
<evidence type="ECO:0000259" key="2">
    <source>
        <dbReference type="PROSITE" id="PS50010"/>
    </source>
</evidence>
<gene>
    <name evidence="3" type="ORF">FWK35_00009243</name>
</gene>
<evidence type="ECO:0000313" key="4">
    <source>
        <dbReference type="Proteomes" id="UP000478052"/>
    </source>
</evidence>
<dbReference type="OrthoDB" id="1594986at2759"/>
<dbReference type="SUPFAM" id="SSF48065">
    <property type="entry name" value="DBL homology domain (DH-domain)"/>
    <property type="match status" value="1"/>
</dbReference>
<organism evidence="3 4">
    <name type="scientific">Aphis craccivora</name>
    <name type="common">Cowpea aphid</name>
    <dbReference type="NCBI Taxonomy" id="307492"/>
    <lineage>
        <taxon>Eukaryota</taxon>
        <taxon>Metazoa</taxon>
        <taxon>Ecdysozoa</taxon>
        <taxon>Arthropoda</taxon>
        <taxon>Hexapoda</taxon>
        <taxon>Insecta</taxon>
        <taxon>Pterygota</taxon>
        <taxon>Neoptera</taxon>
        <taxon>Paraneoptera</taxon>
        <taxon>Hemiptera</taxon>
        <taxon>Sternorrhyncha</taxon>
        <taxon>Aphidomorpha</taxon>
        <taxon>Aphidoidea</taxon>
        <taxon>Aphididae</taxon>
        <taxon>Aphidini</taxon>
        <taxon>Aphis</taxon>
        <taxon>Aphis</taxon>
    </lineage>
</organism>
<dbReference type="Pfam" id="PF22697">
    <property type="entry name" value="SOS1_NGEF_PH"/>
    <property type="match status" value="1"/>
</dbReference>
<dbReference type="GO" id="GO:0005085">
    <property type="term" value="F:guanyl-nucleotide exchange factor activity"/>
    <property type="evidence" value="ECO:0007669"/>
    <property type="project" value="InterPro"/>
</dbReference>
<dbReference type="Gene3D" id="1.20.900.10">
    <property type="entry name" value="Dbl homology (DH) domain"/>
    <property type="match status" value="1"/>
</dbReference>
<sequence>MCCCNLYVLGIMNNNYCEINAIINKKNLVITEILETEESYVNHLKEIVEEYLEYWKHKQILSKEYCNQLFGNIKEIYEFSSYKFFFAHESQCGKTRWRCAKKTCPVKIIFLNELVLANNNVTKIAHCFLKNHLSSDVIISKIMQSRLSTNIIYQRQKELGHRLSLGSYLVLPVQRILRYHLLLKKLAAYTSYNESDHSLVVKAYDKMVILAKIIDETKNKYEKEGRIKDIRLMMKHILKDKTNVDLYNNCFELYAEGDLMIAGTKKKLHVIILNNMLLIVKEQKCGLLEYKTHIKSRNITVIEHVKENPLSFRLVSNTGSKHSFTLQATLAEEKIFWIKMLNKIKKDTSELSISILT</sequence>
<dbReference type="InterPro" id="IPR035899">
    <property type="entry name" value="DBL_dom_sf"/>
</dbReference>
<keyword evidence="4" id="KW-1185">Reference proteome</keyword>
<feature type="domain" description="DH" evidence="2">
    <location>
        <begin position="25"/>
        <end position="217"/>
    </location>
</feature>